<gene>
    <name evidence="2" type="ORF">CYFUS_002342</name>
</gene>
<dbReference type="AlphaFoldDB" id="A0A250J0E9"/>
<dbReference type="Proteomes" id="UP000217257">
    <property type="component" value="Chromosome"/>
</dbReference>
<evidence type="ECO:0000313" key="2">
    <source>
        <dbReference type="EMBL" id="ATB36927.1"/>
    </source>
</evidence>
<dbReference type="EMBL" id="CP022098">
    <property type="protein sequence ID" value="ATB36927.1"/>
    <property type="molecule type" value="Genomic_DNA"/>
</dbReference>
<keyword evidence="2" id="KW-0449">Lipoprotein</keyword>
<dbReference type="KEGG" id="cfus:CYFUS_002342"/>
<evidence type="ECO:0000256" key="1">
    <source>
        <dbReference type="SAM" id="SignalP"/>
    </source>
</evidence>
<name>A0A250J0E9_9BACT</name>
<feature type="chain" id="PRO_5012806574" evidence="1">
    <location>
        <begin position="30"/>
        <end position="274"/>
    </location>
</feature>
<accession>A0A250J0E9</accession>
<dbReference type="PROSITE" id="PS51257">
    <property type="entry name" value="PROKAR_LIPOPROTEIN"/>
    <property type="match status" value="1"/>
</dbReference>
<evidence type="ECO:0000313" key="3">
    <source>
        <dbReference type="Proteomes" id="UP000217257"/>
    </source>
</evidence>
<organism evidence="2 3">
    <name type="scientific">Cystobacter fuscus</name>
    <dbReference type="NCBI Taxonomy" id="43"/>
    <lineage>
        <taxon>Bacteria</taxon>
        <taxon>Pseudomonadati</taxon>
        <taxon>Myxococcota</taxon>
        <taxon>Myxococcia</taxon>
        <taxon>Myxococcales</taxon>
        <taxon>Cystobacterineae</taxon>
        <taxon>Archangiaceae</taxon>
        <taxon>Cystobacter</taxon>
    </lineage>
</organism>
<reference evidence="2 3" key="1">
    <citation type="submission" date="2017-06" db="EMBL/GenBank/DDBJ databases">
        <title>Sequencing and comparative analysis of myxobacterial genomes.</title>
        <authorList>
            <person name="Rupp O."/>
            <person name="Goesmann A."/>
            <person name="Sogaard-Andersen L."/>
        </authorList>
    </citation>
    <scope>NUCLEOTIDE SEQUENCE [LARGE SCALE GENOMIC DNA]</scope>
    <source>
        <strain evidence="2 3">DSM 52655</strain>
    </source>
</reference>
<sequence>MLPSVRSGCSRFILLLLSCALLGSCAAHPRHSGFSGGALRLDSETAGRMRHAAALKRAAGVVVSTVAAASTIGLLAPEVLGFFQNDEEELSRLEVALLECVQRAERDINAERFGYGAPTAADCNAVVGVDRCGRPIYQSMELGNLKHARALACMQDILKELWPGPFSIEQRYRFYRHAKVLETVSREQEKRLLDADCAEELRGTIKPDVVLHADRHLLQAILILDLKFPCSGSGKPKWTEYGDKSAYAGSSQDRIYQEALGGKSLMLSPKGIFE</sequence>
<protein>
    <submittedName>
        <fullName evidence="2">Lipoprotein</fullName>
    </submittedName>
</protein>
<keyword evidence="1" id="KW-0732">Signal</keyword>
<proteinExistence type="predicted"/>
<feature type="signal peptide" evidence="1">
    <location>
        <begin position="1"/>
        <end position="29"/>
    </location>
</feature>